<dbReference type="GO" id="GO:0005125">
    <property type="term" value="F:cytokine activity"/>
    <property type="evidence" value="ECO:0007669"/>
    <property type="project" value="UniProtKB-KW"/>
</dbReference>
<dbReference type="EMBL" id="AAGW02033061">
    <property type="status" value="NOT_ANNOTATED_CDS"/>
    <property type="molecule type" value="Genomic_DNA"/>
</dbReference>
<dbReference type="STRING" id="9986.ENSOCUP00000002829"/>
<accession>G1SJC4</accession>
<dbReference type="FunCoup" id="G1SJC4">
    <property type="interactions" value="251"/>
</dbReference>
<evidence type="ECO:0000256" key="9">
    <source>
        <dbReference type="SAM" id="SignalP"/>
    </source>
</evidence>
<feature type="signal peptide" evidence="9">
    <location>
        <begin position="1"/>
        <end position="24"/>
    </location>
</feature>
<keyword evidence="11" id="KW-1185">Reference proteome</keyword>
<keyword evidence="6 8" id="KW-0051">Antiviral defense</keyword>
<dbReference type="Pfam" id="PF00143">
    <property type="entry name" value="Interferon"/>
    <property type="match status" value="1"/>
</dbReference>
<evidence type="ECO:0000256" key="8">
    <source>
        <dbReference type="RuleBase" id="RU000436"/>
    </source>
</evidence>
<dbReference type="HOGENOM" id="CLU_109427_0_0_1"/>
<dbReference type="FunFam" id="1.20.1250.10:FF:000001">
    <property type="entry name" value="Interferon alpha"/>
    <property type="match status" value="1"/>
</dbReference>
<proteinExistence type="inferred from homology"/>
<gene>
    <name evidence="10" type="primary">LOC100356419</name>
</gene>
<dbReference type="GeneTree" id="ENSGT01000000214430"/>
<dbReference type="CDD" id="cd00095">
    <property type="entry name" value="IFab"/>
    <property type="match status" value="1"/>
</dbReference>
<dbReference type="SUPFAM" id="SSF47266">
    <property type="entry name" value="4-helical cytokines"/>
    <property type="match status" value="1"/>
</dbReference>
<dbReference type="Ensembl" id="ENSOCUT00000003259.3">
    <property type="protein sequence ID" value="ENSOCUP00000002829.3"/>
    <property type="gene ID" value="ENSOCUG00000031030.1"/>
</dbReference>
<dbReference type="eggNOG" id="ENOG502SQAC">
    <property type="taxonomic scope" value="Eukaryota"/>
</dbReference>
<organism evidence="10 11">
    <name type="scientific">Oryctolagus cuniculus</name>
    <name type="common">Rabbit</name>
    <dbReference type="NCBI Taxonomy" id="9986"/>
    <lineage>
        <taxon>Eukaryota</taxon>
        <taxon>Metazoa</taxon>
        <taxon>Chordata</taxon>
        <taxon>Craniata</taxon>
        <taxon>Vertebrata</taxon>
        <taxon>Euteleostomi</taxon>
        <taxon>Mammalia</taxon>
        <taxon>Eutheria</taxon>
        <taxon>Euarchontoglires</taxon>
        <taxon>Glires</taxon>
        <taxon>Lagomorpha</taxon>
        <taxon>Leporidae</taxon>
        <taxon>Oryctolagus</taxon>
    </lineage>
</organism>
<evidence type="ECO:0000256" key="6">
    <source>
        <dbReference type="ARBA" id="ARBA00023118"/>
    </source>
</evidence>
<dbReference type="PaxDb" id="9986-ENSOCUP00000002829"/>
<dbReference type="InterPro" id="IPR000471">
    <property type="entry name" value="Interferon_alpha/beta/delta"/>
</dbReference>
<dbReference type="InterPro" id="IPR009079">
    <property type="entry name" value="4_helix_cytokine-like_core"/>
</dbReference>
<evidence type="ECO:0000313" key="11">
    <source>
        <dbReference type="Proteomes" id="UP000001811"/>
    </source>
</evidence>
<dbReference type="PANTHER" id="PTHR11691">
    <property type="entry name" value="TYPE I INTERFERON"/>
    <property type="match status" value="1"/>
</dbReference>
<keyword evidence="4" id="KW-0964">Secreted</keyword>
<dbReference type="SMR" id="G1SJC4"/>
<dbReference type="AlphaFoldDB" id="G1SJC4"/>
<keyword evidence="7" id="KW-1015">Disulfide bond</keyword>
<evidence type="ECO:0000313" key="10">
    <source>
        <dbReference type="Ensembl" id="ENSOCUP00000002829.3"/>
    </source>
</evidence>
<dbReference type="Proteomes" id="UP000001811">
    <property type="component" value="Chromosome 1"/>
</dbReference>
<evidence type="ECO:0000256" key="2">
    <source>
        <dbReference type="ARBA" id="ARBA00011033"/>
    </source>
</evidence>
<evidence type="ECO:0000256" key="4">
    <source>
        <dbReference type="ARBA" id="ARBA00022525"/>
    </source>
</evidence>
<dbReference type="GO" id="GO:0005615">
    <property type="term" value="C:extracellular space"/>
    <property type="evidence" value="ECO:0007669"/>
    <property type="project" value="UniProtKB-KW"/>
</dbReference>
<keyword evidence="3 8" id="KW-0202">Cytokine</keyword>
<evidence type="ECO:0000256" key="7">
    <source>
        <dbReference type="ARBA" id="ARBA00023157"/>
    </source>
</evidence>
<dbReference type="SMART" id="SM00076">
    <property type="entry name" value="IFabd"/>
    <property type="match status" value="1"/>
</dbReference>
<dbReference type="GO" id="GO:0005126">
    <property type="term" value="F:cytokine receptor binding"/>
    <property type="evidence" value="ECO:0007669"/>
    <property type="project" value="InterPro"/>
</dbReference>
<evidence type="ECO:0000256" key="3">
    <source>
        <dbReference type="ARBA" id="ARBA00022514"/>
    </source>
</evidence>
<dbReference type="GO" id="GO:0051607">
    <property type="term" value="P:defense response to virus"/>
    <property type="evidence" value="ECO:0007669"/>
    <property type="project" value="UniProtKB-KW"/>
</dbReference>
<dbReference type="InParanoid" id="G1SJC4"/>
<sequence>PMALPFSSLLALLVLSSKSLCSLGCDLPQTHSLSDRRSSMLLGQMRRVSPLSCLQDRHDFECPLEELGGHQAQRTQAISVLHEMTQQLLNLFSTKEASAAWDKALLDRLCTGLFEQQSDLEVCMMQGAGAEEMPLKHEDSAWAVRKYFQGIAVYLAEKQYSPCAWEVVRAEARRAVSLSRILQERIWSKE</sequence>
<dbReference type="PANTHER" id="PTHR11691:SF60">
    <property type="entry name" value="INTERFERON ALPHA-5"/>
    <property type="match status" value="1"/>
</dbReference>
<comment type="similarity">
    <text evidence="2 8">Belongs to the alpha/beta interferon family.</text>
</comment>
<reference evidence="10" key="2">
    <citation type="submission" date="2025-08" db="UniProtKB">
        <authorList>
            <consortium name="Ensembl"/>
        </authorList>
    </citation>
    <scope>IDENTIFICATION</scope>
    <source>
        <strain evidence="10">Thorbecke</strain>
    </source>
</reference>
<reference evidence="10 11" key="1">
    <citation type="journal article" date="2011" name="Nature">
        <title>A high-resolution map of human evolutionary constraint using 29 mammals.</title>
        <authorList>
            <person name="Lindblad-Toh K."/>
            <person name="Garber M."/>
            <person name="Zuk O."/>
            <person name="Lin M.F."/>
            <person name="Parker B.J."/>
            <person name="Washietl S."/>
            <person name="Kheradpour P."/>
            <person name="Ernst J."/>
            <person name="Jordan G."/>
            <person name="Mauceli E."/>
            <person name="Ward L.D."/>
            <person name="Lowe C.B."/>
            <person name="Holloway A.K."/>
            <person name="Clamp M."/>
            <person name="Gnerre S."/>
            <person name="Alfoldi J."/>
            <person name="Beal K."/>
            <person name="Chang J."/>
            <person name="Clawson H."/>
            <person name="Cuff J."/>
            <person name="Di Palma F."/>
            <person name="Fitzgerald S."/>
            <person name="Flicek P."/>
            <person name="Guttman M."/>
            <person name="Hubisz M.J."/>
            <person name="Jaffe D.B."/>
            <person name="Jungreis I."/>
            <person name="Kent W.J."/>
            <person name="Kostka D."/>
            <person name="Lara M."/>
            <person name="Martins A.L."/>
            <person name="Massingham T."/>
            <person name="Moltke I."/>
            <person name="Raney B.J."/>
            <person name="Rasmussen M.D."/>
            <person name="Robinson J."/>
            <person name="Stark A."/>
            <person name="Vilella A.J."/>
            <person name="Wen J."/>
            <person name="Xie X."/>
            <person name="Zody M.C."/>
            <person name="Baldwin J."/>
            <person name="Bloom T."/>
            <person name="Chin C.W."/>
            <person name="Heiman D."/>
            <person name="Nicol R."/>
            <person name="Nusbaum C."/>
            <person name="Young S."/>
            <person name="Wilkinson J."/>
            <person name="Worley K.C."/>
            <person name="Kovar C.L."/>
            <person name="Muzny D.M."/>
            <person name="Gibbs R.A."/>
            <person name="Cree A."/>
            <person name="Dihn H.H."/>
            <person name="Fowler G."/>
            <person name="Jhangiani S."/>
            <person name="Joshi V."/>
            <person name="Lee S."/>
            <person name="Lewis L.R."/>
            <person name="Nazareth L.V."/>
            <person name="Okwuonu G."/>
            <person name="Santibanez J."/>
            <person name="Warren W.C."/>
            <person name="Mardis E.R."/>
            <person name="Weinstock G.M."/>
            <person name="Wilson R.K."/>
            <person name="Delehaunty K."/>
            <person name="Dooling D."/>
            <person name="Fronik C."/>
            <person name="Fulton L."/>
            <person name="Fulton B."/>
            <person name="Graves T."/>
            <person name="Minx P."/>
            <person name="Sodergren E."/>
            <person name="Birney E."/>
            <person name="Margulies E.H."/>
            <person name="Herrero J."/>
            <person name="Green E.D."/>
            <person name="Haussler D."/>
            <person name="Siepel A."/>
            <person name="Goldman N."/>
            <person name="Pollard K.S."/>
            <person name="Pedersen J.S."/>
            <person name="Lander E.S."/>
            <person name="Kellis M."/>
        </authorList>
    </citation>
    <scope>NUCLEOTIDE SEQUENCE [LARGE SCALE GENOMIC DNA]</scope>
    <source>
        <strain evidence="10 11">Thorbecke inbred</strain>
    </source>
</reference>
<dbReference type="PRINTS" id="PR00266">
    <property type="entry name" value="INTERFERONAB"/>
</dbReference>
<feature type="chain" id="PRO_5023922771" evidence="9">
    <location>
        <begin position="25"/>
        <end position="190"/>
    </location>
</feature>
<reference evidence="10" key="3">
    <citation type="submission" date="2025-09" db="UniProtKB">
        <authorList>
            <consortium name="Ensembl"/>
        </authorList>
    </citation>
    <scope>IDENTIFICATION</scope>
    <source>
        <strain evidence="10">Thorbecke</strain>
    </source>
</reference>
<keyword evidence="5 9" id="KW-0732">Signal</keyword>
<dbReference type="Gene3D" id="1.20.1250.10">
    <property type="match status" value="1"/>
</dbReference>
<protein>
    <submittedName>
        <fullName evidence="10">Uncharacterized protein</fullName>
    </submittedName>
</protein>
<dbReference type="PROSITE" id="PS00252">
    <property type="entry name" value="INTERFERON_A_B_D"/>
    <property type="match status" value="1"/>
</dbReference>
<evidence type="ECO:0000256" key="1">
    <source>
        <dbReference type="ARBA" id="ARBA00004613"/>
    </source>
</evidence>
<comment type="subcellular location">
    <subcellularLocation>
        <location evidence="1">Secreted</location>
    </subcellularLocation>
</comment>
<name>G1SJC4_RABIT</name>
<evidence type="ECO:0000256" key="5">
    <source>
        <dbReference type="ARBA" id="ARBA00022729"/>
    </source>
</evidence>